<feature type="transmembrane region" description="Helical" evidence="6">
    <location>
        <begin position="47"/>
        <end position="66"/>
    </location>
</feature>
<keyword evidence="2" id="KW-1003">Cell membrane</keyword>
<keyword evidence="6" id="KW-0046">Antibiotic resistance</keyword>
<feature type="transmembrane region" description="Helical" evidence="6">
    <location>
        <begin position="209"/>
        <end position="231"/>
    </location>
</feature>
<feature type="transmembrane region" description="Helical" evidence="6">
    <location>
        <begin position="264"/>
        <end position="284"/>
    </location>
</feature>
<dbReference type="PANTHER" id="PTHR39087">
    <property type="entry name" value="UPF0104 MEMBRANE PROTEIN MJ1595"/>
    <property type="match status" value="1"/>
</dbReference>
<protein>
    <recommendedName>
        <fullName evidence="6">Phosphatidylglycerol lysyltransferase</fullName>
        <ecNumber evidence="6">2.3.2.3</ecNumber>
    </recommendedName>
    <alternativeName>
        <fullName evidence="6">Lysylphosphatidylglycerol synthase</fullName>
    </alternativeName>
</protein>
<feature type="transmembrane region" description="Helical" evidence="6">
    <location>
        <begin position="15"/>
        <end position="35"/>
    </location>
</feature>
<keyword evidence="6" id="KW-0443">Lipid metabolism</keyword>
<keyword evidence="4 6" id="KW-1133">Transmembrane helix</keyword>
<organism evidence="7 8">
    <name type="scientific">Radiobacillus deserti</name>
    <dbReference type="NCBI Taxonomy" id="2594883"/>
    <lineage>
        <taxon>Bacteria</taxon>
        <taxon>Bacillati</taxon>
        <taxon>Bacillota</taxon>
        <taxon>Bacilli</taxon>
        <taxon>Bacillales</taxon>
        <taxon>Bacillaceae</taxon>
        <taxon>Radiobacillus</taxon>
    </lineage>
</organism>
<dbReference type="Pfam" id="PF03706">
    <property type="entry name" value="LPG_synthase_TM"/>
    <property type="match status" value="1"/>
</dbReference>
<comment type="function">
    <text evidence="6">Catalyzes the transfer of a lysyl group from L-lysyl-tRNA(Lys) to membrane-bound phosphatidylglycerol (PG), which produces lysylphosphatidylglycerol (LPG), a major component of the bacterial membrane with a positive net charge. LPG synthesis contributes to bacterial virulence as it is involved in the resistance mechanism against cationic antimicrobial peptides (CAMP) produces by the host's immune system (defensins, cathelicidins) and by the competing microorganisms.</text>
</comment>
<evidence type="ECO:0000256" key="4">
    <source>
        <dbReference type="ARBA" id="ARBA00022989"/>
    </source>
</evidence>
<comment type="catalytic activity">
    <reaction evidence="6">
        <text>L-lysyl-tRNA(Lys) + a 1,2-diacyl-sn-glycero-3-phospho-(1'-sn-glycerol) = a 1,2-diacyl-sn-glycero-3-phospho-1'-(3'-O-L-lysyl)-sn-glycerol + tRNA(Lys)</text>
        <dbReference type="Rhea" id="RHEA:10668"/>
        <dbReference type="Rhea" id="RHEA-COMP:9696"/>
        <dbReference type="Rhea" id="RHEA-COMP:9697"/>
        <dbReference type="ChEBI" id="CHEBI:64716"/>
        <dbReference type="ChEBI" id="CHEBI:75792"/>
        <dbReference type="ChEBI" id="CHEBI:78442"/>
        <dbReference type="ChEBI" id="CHEBI:78529"/>
        <dbReference type="EC" id="2.3.2.3"/>
    </reaction>
</comment>
<evidence type="ECO:0000313" key="7">
    <source>
        <dbReference type="EMBL" id="QDP41599.1"/>
    </source>
</evidence>
<dbReference type="RefSeq" id="WP_143896302.1">
    <property type="nucleotide sequence ID" value="NZ_CP041666.1"/>
</dbReference>
<keyword evidence="6" id="KW-0808">Transferase</keyword>
<sequence length="317" mass="35488">MKEQGYQPKNLVSKLIFGILLGIVVIAVFLMFTDFKKIVSELQEMPGSYLLLAFVLTFCSYLLRLWKWHAFTKWSDIKISLKDNTSIFFIGLMMSITPGKAGELIKGYFLQKRAGTPYAKSLPIVFFDRLTDIIAMALLVGLGLIVYPFGILPFSILIIGVVLFLIMLPRKKWMEQIIDWVTKPERLTKYRENLHSMYAHSLSFVHTKILGFSLIVSFAAWFLECLSLYVILQAFELPVSLLASILTFSLGTVAGAVSMIPGGLGAAEGSITGLLLYFGVGSSLAVSISLLIRFVTLWFGVLLGILVFIKTRKKFQL</sequence>
<dbReference type="PANTHER" id="PTHR39087:SF2">
    <property type="entry name" value="UPF0104 MEMBRANE PROTEIN MJ1595"/>
    <property type="match status" value="1"/>
</dbReference>
<evidence type="ECO:0000256" key="5">
    <source>
        <dbReference type="ARBA" id="ARBA00023136"/>
    </source>
</evidence>
<dbReference type="EC" id="2.3.2.3" evidence="6"/>
<keyword evidence="5 6" id="KW-0472">Membrane</keyword>
<dbReference type="InterPro" id="IPR022791">
    <property type="entry name" value="L-PG_synthase/AglD"/>
</dbReference>
<feature type="transmembrane region" description="Helical" evidence="6">
    <location>
        <begin position="126"/>
        <end position="145"/>
    </location>
</feature>
<evidence type="ECO:0000256" key="2">
    <source>
        <dbReference type="ARBA" id="ARBA00022475"/>
    </source>
</evidence>
<dbReference type="GO" id="GO:0006629">
    <property type="term" value="P:lipid metabolic process"/>
    <property type="evidence" value="ECO:0007669"/>
    <property type="project" value="UniProtKB-KW"/>
</dbReference>
<feature type="transmembrane region" description="Helical" evidence="6">
    <location>
        <begin position="290"/>
        <end position="309"/>
    </location>
</feature>
<dbReference type="NCBIfam" id="TIGR00374">
    <property type="entry name" value="flippase-like domain"/>
    <property type="match status" value="1"/>
</dbReference>
<dbReference type="KEGG" id="aqt:FN924_16340"/>
<dbReference type="OrthoDB" id="9799911at2"/>
<keyword evidence="3 6" id="KW-0812">Transmembrane</keyword>
<reference evidence="7 8" key="1">
    <citation type="submission" date="2019-07" db="EMBL/GenBank/DDBJ databases">
        <authorList>
            <person name="Li J."/>
        </authorList>
    </citation>
    <scope>NUCLEOTIDE SEQUENCE [LARGE SCALE GENOMIC DNA]</scope>
    <source>
        <strain evidence="7 8">TKL69</strain>
    </source>
</reference>
<comment type="similarity">
    <text evidence="6">Belongs to the LPG synthase family.</text>
</comment>
<keyword evidence="8" id="KW-1185">Reference proteome</keyword>
<dbReference type="GO" id="GO:0005886">
    <property type="term" value="C:plasma membrane"/>
    <property type="evidence" value="ECO:0007669"/>
    <property type="project" value="UniProtKB-SubCell"/>
</dbReference>
<proteinExistence type="inferred from homology"/>
<dbReference type="EMBL" id="CP041666">
    <property type="protein sequence ID" value="QDP41599.1"/>
    <property type="molecule type" value="Genomic_DNA"/>
</dbReference>
<evidence type="ECO:0000256" key="6">
    <source>
        <dbReference type="RuleBase" id="RU363042"/>
    </source>
</evidence>
<comment type="subcellular location">
    <subcellularLocation>
        <location evidence="1 6">Cell membrane</location>
        <topology evidence="1 6">Multi-pass membrane protein</topology>
    </subcellularLocation>
</comment>
<evidence type="ECO:0000256" key="3">
    <source>
        <dbReference type="ARBA" id="ARBA00022692"/>
    </source>
</evidence>
<dbReference type="GO" id="GO:0046677">
    <property type="term" value="P:response to antibiotic"/>
    <property type="evidence" value="ECO:0007669"/>
    <property type="project" value="UniProtKB-KW"/>
</dbReference>
<dbReference type="GO" id="GO:0050071">
    <property type="term" value="F:phosphatidylglycerol lysyltransferase activity"/>
    <property type="evidence" value="ECO:0007669"/>
    <property type="project" value="UniProtKB-EC"/>
</dbReference>
<feature type="transmembrane region" description="Helical" evidence="6">
    <location>
        <begin position="86"/>
        <end position="105"/>
    </location>
</feature>
<feature type="transmembrane region" description="Helical" evidence="6">
    <location>
        <begin position="237"/>
        <end position="257"/>
    </location>
</feature>
<dbReference type="AlphaFoldDB" id="A0A516KJQ2"/>
<dbReference type="Proteomes" id="UP000315215">
    <property type="component" value="Chromosome"/>
</dbReference>
<name>A0A516KJQ2_9BACI</name>
<accession>A0A516KJQ2</accession>
<gene>
    <name evidence="6" type="primary">mprF</name>
    <name evidence="7" type="ORF">FN924_16340</name>
</gene>
<evidence type="ECO:0000313" key="8">
    <source>
        <dbReference type="Proteomes" id="UP000315215"/>
    </source>
</evidence>
<evidence type="ECO:0000256" key="1">
    <source>
        <dbReference type="ARBA" id="ARBA00004651"/>
    </source>
</evidence>